<dbReference type="InterPro" id="IPR036452">
    <property type="entry name" value="Ribo_hydro-like"/>
</dbReference>
<proteinExistence type="inferred from homology"/>
<dbReference type="GO" id="GO:0016799">
    <property type="term" value="F:hydrolase activity, hydrolyzing N-glycosyl compounds"/>
    <property type="evidence" value="ECO:0007669"/>
    <property type="project" value="InterPro"/>
</dbReference>
<feature type="domain" description="Inosine/uridine-preferring nucleoside hydrolase" evidence="2">
    <location>
        <begin position="6"/>
        <end position="314"/>
    </location>
</feature>
<evidence type="ECO:0000313" key="4">
    <source>
        <dbReference type="WBParaSite" id="PgR025_g093_t01"/>
    </source>
</evidence>
<reference evidence="4 5" key="1">
    <citation type="submission" date="2022-11" db="UniProtKB">
        <authorList>
            <consortium name="WormBaseParasite"/>
        </authorList>
    </citation>
    <scope>IDENTIFICATION</scope>
</reference>
<evidence type="ECO:0000256" key="1">
    <source>
        <dbReference type="ARBA" id="ARBA00009176"/>
    </source>
</evidence>
<dbReference type="InterPro" id="IPR001910">
    <property type="entry name" value="Inosine/uridine_hydrolase_dom"/>
</dbReference>
<keyword evidence="3" id="KW-1185">Reference proteome</keyword>
<dbReference type="AlphaFoldDB" id="A0A915B6B1"/>
<evidence type="ECO:0000313" key="5">
    <source>
        <dbReference type="WBParaSite" id="PgR025_g093_t02"/>
    </source>
</evidence>
<dbReference type="WBParaSite" id="PgR025_g093_t01">
    <property type="protein sequence ID" value="PgR025_g093_t01"/>
    <property type="gene ID" value="PgR025_g093"/>
</dbReference>
<dbReference type="Pfam" id="PF01156">
    <property type="entry name" value="IU_nuc_hydro"/>
    <property type="match status" value="1"/>
</dbReference>
<comment type="similarity">
    <text evidence="1">Belongs to the IUNH family.</text>
</comment>
<dbReference type="PANTHER" id="PTHR46190:SF1">
    <property type="entry name" value="SI:CH211-201H21.5"/>
    <property type="match status" value="1"/>
</dbReference>
<accession>A0A915B6B1</accession>
<sequence length="327" mass="36109">MPPKKLVIDTDGAADDIRAISLALQQPDIDVLAITTVQGVVNVQQAVANVSRALRANQAHLPIYKGAHGPLVKAVAEQNLEWFFGKDGNGDQPEKLPKVLPKDFENFESNMTAAFALVDIMRRHDDVTLLCIGPLTNIALALNLDPKFAKRPTETVIMGGNVYGIGNIDAKHTAEFNFGADPEAAYVVLERMRCPLTIVPWEATCFENDDMEEKEVDINSHLQLGTPLADYLNSVTSVCRRHYAKSNKQLGFVDEVAVAYALSGDKIVKKHRMLRASVELSGEYTRGQVACAWSNKSTEDERPLVKFIISYRVEMLEEMLRAAVSAK</sequence>
<protein>
    <submittedName>
        <fullName evidence="4 5">Inosine/uridine-preferring nucleoside hydrolase domain-containing protein</fullName>
    </submittedName>
</protein>
<dbReference type="Proteomes" id="UP000887569">
    <property type="component" value="Unplaced"/>
</dbReference>
<organism evidence="3 5">
    <name type="scientific">Parascaris univalens</name>
    <name type="common">Nematode worm</name>
    <dbReference type="NCBI Taxonomy" id="6257"/>
    <lineage>
        <taxon>Eukaryota</taxon>
        <taxon>Metazoa</taxon>
        <taxon>Ecdysozoa</taxon>
        <taxon>Nematoda</taxon>
        <taxon>Chromadorea</taxon>
        <taxon>Rhabditida</taxon>
        <taxon>Spirurina</taxon>
        <taxon>Ascaridomorpha</taxon>
        <taxon>Ascaridoidea</taxon>
        <taxon>Ascarididae</taxon>
        <taxon>Parascaris</taxon>
    </lineage>
</organism>
<dbReference type="Gene3D" id="3.90.245.10">
    <property type="entry name" value="Ribonucleoside hydrolase-like"/>
    <property type="match status" value="1"/>
</dbReference>
<dbReference type="WBParaSite" id="PgR025_g093_t02">
    <property type="protein sequence ID" value="PgR025_g093_t02"/>
    <property type="gene ID" value="PgR025_g093"/>
</dbReference>
<name>A0A915B6B1_PARUN</name>
<dbReference type="InterPro" id="IPR052775">
    <property type="entry name" value="IUN_hydrolase"/>
</dbReference>
<evidence type="ECO:0000259" key="2">
    <source>
        <dbReference type="Pfam" id="PF01156"/>
    </source>
</evidence>
<dbReference type="PANTHER" id="PTHR46190">
    <property type="entry name" value="SI:CH211-201H21.5-RELATED"/>
    <property type="match status" value="1"/>
</dbReference>
<dbReference type="SUPFAM" id="SSF53590">
    <property type="entry name" value="Nucleoside hydrolase"/>
    <property type="match status" value="1"/>
</dbReference>
<evidence type="ECO:0000313" key="3">
    <source>
        <dbReference type="Proteomes" id="UP000887569"/>
    </source>
</evidence>